<organism evidence="1 2">
    <name type="scientific">Pipistrellus nathusii</name>
    <name type="common">Nathusius' pipistrelle</name>
    <dbReference type="NCBI Taxonomy" id="59473"/>
    <lineage>
        <taxon>Eukaryota</taxon>
        <taxon>Metazoa</taxon>
        <taxon>Chordata</taxon>
        <taxon>Craniata</taxon>
        <taxon>Vertebrata</taxon>
        <taxon>Euteleostomi</taxon>
        <taxon>Mammalia</taxon>
        <taxon>Eutheria</taxon>
        <taxon>Laurasiatheria</taxon>
        <taxon>Chiroptera</taxon>
        <taxon>Yangochiroptera</taxon>
        <taxon>Vespertilionidae</taxon>
        <taxon>Pipistrellus</taxon>
    </lineage>
</organism>
<dbReference type="Proteomes" id="UP001314169">
    <property type="component" value="Chromosome 10"/>
</dbReference>
<reference evidence="1" key="1">
    <citation type="submission" date="2023-12" db="EMBL/GenBank/DDBJ databases">
        <authorList>
            <person name="Brown T."/>
        </authorList>
    </citation>
    <scope>NUCLEOTIDE SEQUENCE</scope>
</reference>
<sequence length="134" mass="14663">MQNTAPLVFQGEAGGATSGPICSLVDTLPPLVSLYCHSIPVHVQDFSFLIKSLCSVLCSSLSALWPGLYQEICPITHECNFPSNRNASSPGTVVVKRHKGTVASLFCWIPRDAHVAEGMRQRYQNYVFRIVILG</sequence>
<proteinExistence type="predicted"/>
<evidence type="ECO:0000313" key="1">
    <source>
        <dbReference type="EMBL" id="CAK6433798.1"/>
    </source>
</evidence>
<accession>A0ABN9Z7S9</accession>
<dbReference type="EMBL" id="OY882867">
    <property type="protein sequence ID" value="CAK6433798.1"/>
    <property type="molecule type" value="Genomic_DNA"/>
</dbReference>
<keyword evidence="2" id="KW-1185">Reference proteome</keyword>
<evidence type="ECO:0000313" key="2">
    <source>
        <dbReference type="Proteomes" id="UP001314169"/>
    </source>
</evidence>
<name>A0ABN9Z7S9_PIPNA</name>
<protein>
    <submittedName>
        <fullName evidence="1">Uncharacterized protein</fullName>
    </submittedName>
</protein>
<gene>
    <name evidence="1" type="ORF">MPIPNATIZW_LOCUS2104</name>
</gene>